<protein>
    <recommendedName>
        <fullName evidence="6">Dual specificity protein phosphatase</fullName>
    </recommendedName>
</protein>
<feature type="compositionally biased region" description="Polar residues" evidence="1">
    <location>
        <begin position="826"/>
        <end position="835"/>
    </location>
</feature>
<sequence>MGNVACTDAVPFAFEDILLSRQAAPSRLMDLLPETVIEKFTRYQHNLKAFMFCQGAGTGDAVKRRDSSQVYVHPLDLAQAKIKLTESAVYVLVHVQCTPPAAGGLNYHDTVATRGGERSHRESDGIQCSNEETLLWSRVLTDMFTPRGRATAFATNIDKPSFSTSQSAGVEHVGTGAVGNSYGFTASSGMGGLDFRFSVHILTGNKADQLVASVALLHALRIEQTLMESDEVVRRLFFNYKPSQGISDAKLASLSCMPIGEIVGDRSFSHRSPRIMEECPKNAIFRILHNMRCKTSFPTILPTSFSARGNLSRGGTPRGMFNNTATNNSFSIYQQVTGQSRAGVASPSCAQGPPVLEIPRLRFVAEAARQGAMDIPLNAPRQPGAQTPRLTQLEGASSVSNATSTRTTTAPAGSTLFPVISNLRLNETLNSRNITDLSLENDEIRMTEERVKKLKAAAPEATEVLPWLFVGGEEAAGDRAQLLAKGITNVVNTVAFSMGNIHSDIFRYLGLYLSDSPDEPIFSLFPVVIRFVEEARLQGGKTFIHCHQGVSRSCSFVIAYVMWHQGLCYDRAFEFVRSKRQVCSPNTGFYVNLLLWENQLSTPVFNKVYAYVPYMEYLFPFSFRLALAFRGSQRNHDDDSQIVNPFVHVVHDTDESYTVDPRLSYGILLGDRGSRSEDRTMPVSSYFFAGMDCDAIVWQEARVDWDAFIKYSFYQGQKKRSTNNKGEVITFTPMPAVEQPTQCLWELRDLSRVINEGVFSQTRRASGGTRYPNAVLGQMQCWNKLLAHDDLVFRLSTYLAEEQRVNLTSQSRKRMREEERKRLSKLVSSTSTPRLSSYKGGSGRNNAGTSSVVANAANPTHTTNNTPHTTHTSTSIAAPASRAAAANTAAVDLLPLMQPLSTPPLVTTSTATATRSAAASAKTSLQRKTKSSIPSTARSNSLGGEVEIYAYPFTGPPLTDILDVADMKPDGCYAVVVPATAAAATTSWRHRVFLWLGRSCSVGEAEAWQAYRRSLKIDKDVRLWNKTLLQSPLEEVAHDGEEPDDLILALE</sequence>
<dbReference type="InterPro" id="IPR000340">
    <property type="entry name" value="Dual-sp_phosphatase_cat-dom"/>
</dbReference>
<dbReference type="PROSITE" id="PS50056">
    <property type="entry name" value="TYR_PHOSPHATASE_2"/>
    <property type="match status" value="1"/>
</dbReference>
<evidence type="ECO:0008006" key="6">
    <source>
        <dbReference type="Google" id="ProtNLM"/>
    </source>
</evidence>
<feature type="region of interest" description="Disordered" evidence="1">
    <location>
        <begin position="807"/>
        <end position="881"/>
    </location>
</feature>
<feature type="domain" description="Tyrosine specific protein phosphatases" evidence="3">
    <location>
        <begin position="523"/>
        <end position="580"/>
    </location>
</feature>
<gene>
    <name evidence="4" type="ORF">MOQ_009665</name>
</gene>
<evidence type="ECO:0000259" key="2">
    <source>
        <dbReference type="PROSITE" id="PS50054"/>
    </source>
</evidence>
<feature type="compositionally biased region" description="Polar residues" evidence="1">
    <location>
        <begin position="844"/>
        <end position="853"/>
    </location>
</feature>
<accession>K2MWC1</accession>
<evidence type="ECO:0000259" key="3">
    <source>
        <dbReference type="PROSITE" id="PS50056"/>
    </source>
</evidence>
<proteinExistence type="predicted"/>
<dbReference type="InterPro" id="IPR020422">
    <property type="entry name" value="TYR_PHOSPHATASE_DUAL_dom"/>
</dbReference>
<dbReference type="FunFam" id="3.90.190.10:FF:000130">
    <property type="entry name" value="Dual specificity protein phosphatase, putative"/>
    <property type="match status" value="1"/>
</dbReference>
<dbReference type="OrthoDB" id="165342at2759"/>
<dbReference type="Proteomes" id="UP000007350">
    <property type="component" value="Unassembled WGS sequence"/>
</dbReference>
<reference evidence="4 5" key="1">
    <citation type="journal article" date="2012" name="BMC Genomics">
        <title>Comparative genomic analysis of human infective Trypanosoma cruzi lineages with the bat-restricted subspecies T. cruzi marinkellei.</title>
        <authorList>
            <person name="Franzen O."/>
            <person name="Talavera-Lopez C."/>
            <person name="Ochaya S."/>
            <person name="Butler C.E."/>
            <person name="Messenger L.A."/>
            <person name="Lewis M.D."/>
            <person name="Llewellyn M.S."/>
            <person name="Marinkelle C.J."/>
            <person name="Tyler K.M."/>
            <person name="Miles M.A."/>
            <person name="Andersson B."/>
        </authorList>
    </citation>
    <scope>NUCLEOTIDE SEQUENCE [LARGE SCALE GENOMIC DNA]</scope>
    <source>
        <strain evidence="4 5">B7</strain>
    </source>
</reference>
<dbReference type="PANTHER" id="PTHR46381:SF2">
    <property type="entry name" value="MAP KINASE PHOSPHATASE"/>
    <property type="match status" value="1"/>
</dbReference>
<dbReference type="PANTHER" id="PTHR46381">
    <property type="entry name" value="MKPA PROTEIN"/>
    <property type="match status" value="1"/>
</dbReference>
<evidence type="ECO:0000313" key="5">
    <source>
        <dbReference type="Proteomes" id="UP000007350"/>
    </source>
</evidence>
<feature type="domain" description="Tyrosine-protein phosphatase" evidence="2">
    <location>
        <begin position="460"/>
        <end position="602"/>
    </location>
</feature>
<dbReference type="PROSITE" id="PS50054">
    <property type="entry name" value="TYR_PHOSPHATASE_DUAL"/>
    <property type="match status" value="1"/>
</dbReference>
<evidence type="ECO:0000313" key="4">
    <source>
        <dbReference type="EMBL" id="EKF26636.1"/>
    </source>
</evidence>
<feature type="region of interest" description="Disordered" evidence="1">
    <location>
        <begin position="917"/>
        <end position="939"/>
    </location>
</feature>
<dbReference type="Gene3D" id="3.90.190.10">
    <property type="entry name" value="Protein tyrosine phosphatase superfamily"/>
    <property type="match status" value="1"/>
</dbReference>
<dbReference type="InterPro" id="IPR000387">
    <property type="entry name" value="Tyr_Pase_dom"/>
</dbReference>
<keyword evidence="5" id="KW-1185">Reference proteome</keyword>
<evidence type="ECO:0000256" key="1">
    <source>
        <dbReference type="SAM" id="MobiDB-lite"/>
    </source>
</evidence>
<dbReference type="EMBL" id="AHKC01020243">
    <property type="protein sequence ID" value="EKF26636.1"/>
    <property type="molecule type" value="Genomic_DNA"/>
</dbReference>
<organism evidence="4 5">
    <name type="scientific">Trypanosoma cruzi marinkellei</name>
    <dbReference type="NCBI Taxonomy" id="85056"/>
    <lineage>
        <taxon>Eukaryota</taxon>
        <taxon>Discoba</taxon>
        <taxon>Euglenozoa</taxon>
        <taxon>Kinetoplastea</taxon>
        <taxon>Metakinetoplastina</taxon>
        <taxon>Trypanosomatida</taxon>
        <taxon>Trypanosomatidae</taxon>
        <taxon>Trypanosoma</taxon>
        <taxon>Schizotrypanum</taxon>
    </lineage>
</organism>
<dbReference type="Pfam" id="PF00782">
    <property type="entry name" value="DSPc"/>
    <property type="match status" value="1"/>
</dbReference>
<dbReference type="CDD" id="cd14498">
    <property type="entry name" value="DSP"/>
    <property type="match status" value="1"/>
</dbReference>
<name>K2MWC1_TRYCR</name>
<comment type="caution">
    <text evidence="4">The sequence shown here is derived from an EMBL/GenBank/DDBJ whole genome shotgun (WGS) entry which is preliminary data.</text>
</comment>
<dbReference type="SUPFAM" id="SSF52799">
    <property type="entry name" value="(Phosphotyrosine protein) phosphatases II"/>
    <property type="match status" value="1"/>
</dbReference>
<feature type="compositionally biased region" description="Low complexity" evidence="1">
    <location>
        <begin position="854"/>
        <end position="881"/>
    </location>
</feature>
<dbReference type="InterPro" id="IPR029021">
    <property type="entry name" value="Prot-tyrosine_phosphatase-like"/>
</dbReference>
<dbReference type="AlphaFoldDB" id="K2MWC1"/>
<dbReference type="SMART" id="SM00195">
    <property type="entry name" value="DSPc"/>
    <property type="match status" value="1"/>
</dbReference>